<gene>
    <name evidence="1" type="ORF">EV182_004289</name>
</gene>
<proteinExistence type="predicted"/>
<dbReference type="Proteomes" id="UP001145114">
    <property type="component" value="Unassembled WGS sequence"/>
</dbReference>
<protein>
    <submittedName>
        <fullName evidence="1">Uncharacterized protein</fullName>
    </submittedName>
</protein>
<dbReference type="EMBL" id="JAMZIH010006425">
    <property type="protein sequence ID" value="KAJ1673936.1"/>
    <property type="molecule type" value="Genomic_DNA"/>
</dbReference>
<keyword evidence="2" id="KW-1185">Reference proteome</keyword>
<name>A0ACC1HE77_9FUNG</name>
<evidence type="ECO:0000313" key="1">
    <source>
        <dbReference type="EMBL" id="KAJ1673936.1"/>
    </source>
</evidence>
<organism evidence="1 2">
    <name type="scientific">Spiromyces aspiralis</name>
    <dbReference type="NCBI Taxonomy" id="68401"/>
    <lineage>
        <taxon>Eukaryota</taxon>
        <taxon>Fungi</taxon>
        <taxon>Fungi incertae sedis</taxon>
        <taxon>Zoopagomycota</taxon>
        <taxon>Kickxellomycotina</taxon>
        <taxon>Kickxellomycetes</taxon>
        <taxon>Kickxellales</taxon>
        <taxon>Kickxellaceae</taxon>
        <taxon>Spiromyces</taxon>
    </lineage>
</organism>
<comment type="caution">
    <text evidence="1">The sequence shown here is derived from an EMBL/GenBank/DDBJ whole genome shotgun (WGS) entry which is preliminary data.</text>
</comment>
<accession>A0ACC1HE77</accession>
<sequence length="424" mass="47536">MASADRSSGLTIFERLARYKPTKLGADLSYLTAGDREAVKRLVQVADLLDKVYYEQAWKHDLELKSKLAAKADKSEADKARYDFYCISKGPWDAAEHNEIFVEGAPPRPLGANVYPEDMTKEEFESWYETLSPQDQRRAQGFYDIVVRDASGKLALRPYSEAYKEYLAPAAKLLKEAAELASNESFQQFLSARADGFLSNEYLESEVAWLRISASSPIEAAIGPYEVYTDELYAAKAFFEAFIHVRDFGATALLDKFSSSLQFIEKHLPVPEQYKNLELRAPPIVVVNQIYSGGDASVPMTAAYNLPNDEEAIKRGGSKLTLIKNVQEGKFESVLVPISKIVIDDDQLQYITFDAFFNHTLLHEVSHSNGPHHIVGRPEATVRSRLQELYSTFEEAKADITALYACPLLKLEGVIGSLSLEQIY</sequence>
<reference evidence="1" key="1">
    <citation type="submission" date="2022-06" db="EMBL/GenBank/DDBJ databases">
        <title>Phylogenomic reconstructions and comparative analyses of Kickxellomycotina fungi.</title>
        <authorList>
            <person name="Reynolds N.K."/>
            <person name="Stajich J.E."/>
            <person name="Barry K."/>
            <person name="Grigoriev I.V."/>
            <person name="Crous P."/>
            <person name="Smith M.E."/>
        </authorList>
    </citation>
    <scope>NUCLEOTIDE SEQUENCE</scope>
    <source>
        <strain evidence="1">RSA 2271</strain>
    </source>
</reference>
<evidence type="ECO:0000313" key="2">
    <source>
        <dbReference type="Proteomes" id="UP001145114"/>
    </source>
</evidence>
<feature type="non-terminal residue" evidence="1">
    <location>
        <position position="424"/>
    </location>
</feature>